<dbReference type="Proteomes" id="UP000676917">
    <property type="component" value="Unassembled WGS sequence"/>
</dbReference>
<accession>A0A919X924</accession>
<reference evidence="1" key="1">
    <citation type="submission" date="2021-03" db="EMBL/GenBank/DDBJ databases">
        <title>Antimicrobial resistance genes in bacteria isolated from Japanese honey, and their potential for conferring macrolide and lincosamide resistance in the American foulbrood pathogen Paenibacillus larvae.</title>
        <authorList>
            <person name="Okamoto M."/>
            <person name="Kumagai M."/>
            <person name="Kanamori H."/>
            <person name="Takamatsu D."/>
        </authorList>
    </citation>
    <scope>NUCLEOTIDE SEQUENCE</scope>
    <source>
        <strain evidence="1">J43TS3</strain>
    </source>
</reference>
<sequence>MLLHITPIISVKSSIYESYKKTGIPGADYNILSSNKNDGLIKKRLDLNIPNLRQSINSWVPFFIQVFLYAISHSLTAYNHPILKTPGNDATFSSI</sequence>
<evidence type="ECO:0000313" key="2">
    <source>
        <dbReference type="Proteomes" id="UP000676917"/>
    </source>
</evidence>
<comment type="caution">
    <text evidence="1">The sequence shown here is derived from an EMBL/GenBank/DDBJ whole genome shotgun (WGS) entry which is preliminary data.</text>
</comment>
<gene>
    <name evidence="1" type="ORF">J43TS3_12580</name>
</gene>
<proteinExistence type="predicted"/>
<organism evidence="1 2">
    <name type="scientific">Ornithinibacillus bavariensis</name>
    <dbReference type="NCBI Taxonomy" id="545502"/>
    <lineage>
        <taxon>Bacteria</taxon>
        <taxon>Bacillati</taxon>
        <taxon>Bacillota</taxon>
        <taxon>Bacilli</taxon>
        <taxon>Bacillales</taxon>
        <taxon>Bacillaceae</taxon>
        <taxon>Ornithinibacillus</taxon>
    </lineage>
</organism>
<protein>
    <submittedName>
        <fullName evidence="1">Uncharacterized protein</fullName>
    </submittedName>
</protein>
<keyword evidence="2" id="KW-1185">Reference proteome</keyword>
<evidence type="ECO:0000313" key="1">
    <source>
        <dbReference type="EMBL" id="GIO26647.1"/>
    </source>
</evidence>
<dbReference type="EMBL" id="BORP01000002">
    <property type="protein sequence ID" value="GIO26647.1"/>
    <property type="molecule type" value="Genomic_DNA"/>
</dbReference>
<dbReference type="AlphaFoldDB" id="A0A919X924"/>
<name>A0A919X924_9BACI</name>